<organism evidence="2 3">
    <name type="scientific">Plantactinospora sonchi</name>
    <dbReference type="NCBI Taxonomy" id="1544735"/>
    <lineage>
        <taxon>Bacteria</taxon>
        <taxon>Bacillati</taxon>
        <taxon>Actinomycetota</taxon>
        <taxon>Actinomycetes</taxon>
        <taxon>Micromonosporales</taxon>
        <taxon>Micromonosporaceae</taxon>
        <taxon>Plantactinospora</taxon>
    </lineage>
</organism>
<evidence type="ECO:0000256" key="1">
    <source>
        <dbReference type="SAM" id="Phobius"/>
    </source>
</evidence>
<sequence length="304" mass="32911">MIEDRMARLLDQAVPGIPEDLRRPPLTELRARVRRRRIRRTAVAVAGVTLVLMTGPALWYASDSGSRRTVPDVADGPSALADDRLTWWMARVGRDDRTVTLYVSRLSDAPPCQGTWQPEATVVSSADAVTVEVADGSATGIGCADDDTRLAPVRVTLPEPLDRRDLVDAYDDGSRPVYREADLPEVPGGVDGWSEVRTSFSAPAPVNAEPPGAWLLSYTRPGGPDIRIRGYPAGHALAAVPAGDPVDTVEVAGTRGRIDPYGGDRFLLRWQVSDTVYLLDVLPSEGVQGSMTMFRDVLERIGVS</sequence>
<keyword evidence="1" id="KW-0472">Membrane</keyword>
<dbReference type="Proteomes" id="UP001332243">
    <property type="component" value="Unassembled WGS sequence"/>
</dbReference>
<dbReference type="RefSeq" id="WP_331214508.1">
    <property type="nucleotide sequence ID" value="NZ_JAZGQK010000010.1"/>
</dbReference>
<gene>
    <name evidence="2" type="ORF">V1633_12895</name>
</gene>
<proteinExistence type="predicted"/>
<name>A0ABU7RSK4_9ACTN</name>
<protein>
    <recommendedName>
        <fullName evidence="4">DUF5642 domain-containing protein</fullName>
    </recommendedName>
</protein>
<accession>A0ABU7RSK4</accession>
<dbReference type="EMBL" id="JAZGQK010000010">
    <property type="protein sequence ID" value="MEE6259386.1"/>
    <property type="molecule type" value="Genomic_DNA"/>
</dbReference>
<keyword evidence="3" id="KW-1185">Reference proteome</keyword>
<comment type="caution">
    <text evidence="2">The sequence shown here is derived from an EMBL/GenBank/DDBJ whole genome shotgun (WGS) entry which is preliminary data.</text>
</comment>
<reference evidence="2 3" key="1">
    <citation type="submission" date="2024-01" db="EMBL/GenBank/DDBJ databases">
        <title>Genome insights into Plantactinospora sonchi sp. nov.</title>
        <authorList>
            <person name="Wang L."/>
        </authorList>
    </citation>
    <scope>NUCLEOTIDE SEQUENCE [LARGE SCALE GENOMIC DNA]</scope>
    <source>
        <strain evidence="2 3">NEAU-QY2</strain>
    </source>
</reference>
<evidence type="ECO:0000313" key="2">
    <source>
        <dbReference type="EMBL" id="MEE6259386.1"/>
    </source>
</evidence>
<keyword evidence="1" id="KW-1133">Transmembrane helix</keyword>
<evidence type="ECO:0000313" key="3">
    <source>
        <dbReference type="Proteomes" id="UP001332243"/>
    </source>
</evidence>
<feature type="transmembrane region" description="Helical" evidence="1">
    <location>
        <begin position="42"/>
        <end position="61"/>
    </location>
</feature>
<evidence type="ECO:0008006" key="4">
    <source>
        <dbReference type="Google" id="ProtNLM"/>
    </source>
</evidence>
<keyword evidence="1" id="KW-0812">Transmembrane</keyword>